<dbReference type="Proteomes" id="UP000003781">
    <property type="component" value="Unassembled WGS sequence"/>
</dbReference>
<gene>
    <name evidence="1" type="primary">leuS</name>
    <name evidence="1" type="ORF">CY0110_12652</name>
</gene>
<evidence type="ECO:0000313" key="2">
    <source>
        <dbReference type="Proteomes" id="UP000003781"/>
    </source>
</evidence>
<evidence type="ECO:0000313" key="1">
    <source>
        <dbReference type="EMBL" id="EAZ91116.1"/>
    </source>
</evidence>
<name>A3IQR1_9CHRO</name>
<dbReference type="GO" id="GO:0004823">
    <property type="term" value="F:leucine-tRNA ligase activity"/>
    <property type="evidence" value="ECO:0007669"/>
    <property type="project" value="UniProtKB-EC"/>
</dbReference>
<comment type="caution">
    <text evidence="1">The sequence shown here is derived from an EMBL/GenBank/DDBJ whole genome shotgun (WGS) entry which is preliminary data.</text>
</comment>
<protein>
    <submittedName>
        <fullName evidence="1">Leucyl-tRNA synthetase</fullName>
        <ecNumber evidence="1">6.1.1.4</ecNumber>
    </submittedName>
</protein>
<proteinExistence type="predicted"/>
<sequence length="93" mass="11103">MRNESDLFFDLCYITYIKHFFKELIDIMKIQKTESSKFLLIDPQIEGKFIYFDKSVIDILKEKGFLKKEITELTSNEEDINLLEIVEITNKDT</sequence>
<keyword evidence="1" id="KW-0030">Aminoacyl-tRNA synthetase</keyword>
<dbReference type="EMBL" id="AAXW01000016">
    <property type="protein sequence ID" value="EAZ91116.1"/>
    <property type="molecule type" value="Genomic_DNA"/>
</dbReference>
<dbReference type="EC" id="6.1.1.4" evidence="1"/>
<keyword evidence="2" id="KW-1185">Reference proteome</keyword>
<reference evidence="1 2" key="1">
    <citation type="submission" date="2007-03" db="EMBL/GenBank/DDBJ databases">
        <authorList>
            <person name="Stal L."/>
            <person name="Ferriera S."/>
            <person name="Johnson J."/>
            <person name="Kravitz S."/>
            <person name="Beeson K."/>
            <person name="Sutton G."/>
            <person name="Rogers Y.-H."/>
            <person name="Friedman R."/>
            <person name="Frazier M."/>
            <person name="Venter J.C."/>
        </authorList>
    </citation>
    <scope>NUCLEOTIDE SEQUENCE [LARGE SCALE GENOMIC DNA]</scope>
    <source>
        <strain evidence="1 2">CCY0110</strain>
    </source>
</reference>
<organism evidence="1 2">
    <name type="scientific">Crocosphaera chwakensis CCY0110</name>
    <dbReference type="NCBI Taxonomy" id="391612"/>
    <lineage>
        <taxon>Bacteria</taxon>
        <taxon>Bacillati</taxon>
        <taxon>Cyanobacteriota</taxon>
        <taxon>Cyanophyceae</taxon>
        <taxon>Oscillatoriophycideae</taxon>
        <taxon>Chroococcales</taxon>
        <taxon>Aphanothecaceae</taxon>
        <taxon>Crocosphaera</taxon>
        <taxon>Crocosphaera chwakensis</taxon>
    </lineage>
</organism>
<accession>A3IQR1</accession>
<keyword evidence="1" id="KW-0436">Ligase</keyword>
<dbReference type="AlphaFoldDB" id="A3IQR1"/>